<dbReference type="GO" id="GO:0005829">
    <property type="term" value="C:cytosol"/>
    <property type="evidence" value="ECO:0007669"/>
    <property type="project" value="GOC"/>
</dbReference>
<dbReference type="HOGENOM" id="CLU_007339_0_0_1"/>
<comment type="similarity">
    <text evidence="3">Belongs to the VPS53 family.</text>
</comment>
<dbReference type="PANTHER" id="PTHR12820:SF0">
    <property type="entry name" value="VACUOLAR PROTEIN SORTING-ASSOCIATED PROTEIN 53 HOMOLOG"/>
    <property type="match status" value="1"/>
</dbReference>
<dbReference type="STRING" id="403677.D0NZP6"/>
<evidence type="ECO:0000256" key="5">
    <source>
        <dbReference type="ARBA" id="ARBA00023034"/>
    </source>
</evidence>
<dbReference type="GeneID" id="9473625"/>
<keyword evidence="4" id="KW-0967">Endosome</keyword>
<keyword evidence="5" id="KW-0333">Golgi apparatus</keyword>
<evidence type="ECO:0000256" key="4">
    <source>
        <dbReference type="ARBA" id="ARBA00022753"/>
    </source>
</evidence>
<accession>D0NZP6</accession>
<keyword evidence="11" id="KW-1185">Reference proteome</keyword>
<feature type="region of interest" description="Disordered" evidence="7">
    <location>
        <begin position="348"/>
        <end position="393"/>
    </location>
</feature>
<dbReference type="InterPro" id="IPR031745">
    <property type="entry name" value="Vps53_C"/>
</dbReference>
<dbReference type="GO" id="GO:0010008">
    <property type="term" value="C:endosome membrane"/>
    <property type="evidence" value="ECO:0007669"/>
    <property type="project" value="UniProtKB-SubCell"/>
</dbReference>
<keyword evidence="6" id="KW-0472">Membrane</keyword>
<dbReference type="InterPro" id="IPR038260">
    <property type="entry name" value="Vps53_C_sf"/>
</dbReference>
<dbReference type="RefSeq" id="XP_002997172.1">
    <property type="nucleotide sequence ID" value="XM_002997126.1"/>
</dbReference>
<dbReference type="GO" id="GO:0042147">
    <property type="term" value="P:retrograde transport, endosome to Golgi"/>
    <property type="evidence" value="ECO:0007669"/>
    <property type="project" value="InterPro"/>
</dbReference>
<dbReference type="OMA" id="MINTADY"/>
<protein>
    <submittedName>
        <fullName evidence="10">Vacuolar protein sorting-associated protein, putative</fullName>
    </submittedName>
</protein>
<dbReference type="eggNOG" id="KOG2180">
    <property type="taxonomic scope" value="Eukaryota"/>
</dbReference>
<feature type="domain" description="Vps53 N-terminal" evidence="8">
    <location>
        <begin position="56"/>
        <end position="211"/>
    </location>
</feature>
<evidence type="ECO:0000313" key="11">
    <source>
        <dbReference type="Proteomes" id="UP000006643"/>
    </source>
</evidence>
<dbReference type="PANTHER" id="PTHR12820">
    <property type="entry name" value="VACUOLAR SORTING PROTEIN 53"/>
    <property type="match status" value="1"/>
</dbReference>
<dbReference type="OrthoDB" id="10261632at2759"/>
<dbReference type="Pfam" id="PF16854">
    <property type="entry name" value="VPS53_C"/>
    <property type="match status" value="1"/>
</dbReference>
<dbReference type="KEGG" id="pif:PITG_18894"/>
<sequence length="813" mass="91591">MLSSSFKRVENGSITASWPRASEYSDGDGRALKLPQNVEDTLAKVLPSEDLLDRPEFDAREFINRNFPDEQSLGDIGDFVSGLRGRMKELDDSLSQASQDQSLAAHQALLDLKEAKTASQQLFHKIHDIRGKAEQSEVMVQEICRDIKQLDYAKRHLQTTLTALKRLHMLVNAVDQLEFMSSQRNYREAASLLEAVNQLFTHFDGYTNARQFPSEEERQAVFANLSAACVDALGKATREKLVHLFCDEQLMSYERLYGDGGECARLHQAETRYTWFYNLLSAIDDRLNAISQSIGEWLDGSHTPDEMDVTLLLKSLQRTLMFERDAAQRFEGMADEEELQKVELDENGDAIDPHSAEGIKRKHRRKKREAERKALEEEMEKNGELTDDNNQGLPTIRGMISRSFDPFMTAYVALERKNMEQMINEVMSAELVDRNGQLPVFSSSVNMFAYIRNSIKRCTALTNGQTFFDLQNEFKHCFQLYSQRLLAKLPAASTGPSGGLDSSSSGAGNKVKLSDKQEEELCFVINTAEYCAETLPSLEEVIRAKIDKAFSEAIELSQEIDTFHDVGAAAMKCIVAGLETSLDDDLNALHKANWQTWEAVGDESLYVTQMGEKLQTFVPVLRQMLSGLYFTNFCDKFAASFVPKILQAVFKCRRMNQVATQQLLLDVYALKTLFLQLPVLNNDGFQSSSTSTSSATIPSRYTKFVSNEMATVENVLKLIGTPNEMLVESFKIMWPEGSAEDFQNIMAVKGLKKSELAAYLETLGMQRKPTGKIAEMEGKMSDMTENWKKNMQNFAKVPFTFTGGMNTNAHQQG</sequence>
<name>D0NZP6_PHYIT</name>
<dbReference type="Proteomes" id="UP000006643">
    <property type="component" value="Unassembled WGS sequence"/>
</dbReference>
<feature type="compositionally biased region" description="Basic and acidic residues" evidence="7">
    <location>
        <begin position="368"/>
        <end position="384"/>
    </location>
</feature>
<dbReference type="InterPro" id="IPR007234">
    <property type="entry name" value="Vps53_N"/>
</dbReference>
<evidence type="ECO:0000256" key="1">
    <source>
        <dbReference type="ARBA" id="ARBA00004150"/>
    </source>
</evidence>
<evidence type="ECO:0000256" key="6">
    <source>
        <dbReference type="ARBA" id="ARBA00023136"/>
    </source>
</evidence>
<organism evidence="10 11">
    <name type="scientific">Phytophthora infestans (strain T30-4)</name>
    <name type="common">Potato late blight agent</name>
    <dbReference type="NCBI Taxonomy" id="403677"/>
    <lineage>
        <taxon>Eukaryota</taxon>
        <taxon>Sar</taxon>
        <taxon>Stramenopiles</taxon>
        <taxon>Oomycota</taxon>
        <taxon>Peronosporomycetes</taxon>
        <taxon>Peronosporales</taxon>
        <taxon>Peronosporaceae</taxon>
        <taxon>Phytophthora</taxon>
    </lineage>
</organism>
<evidence type="ECO:0000256" key="2">
    <source>
        <dbReference type="ARBA" id="ARBA00004481"/>
    </source>
</evidence>
<dbReference type="GO" id="GO:0000938">
    <property type="term" value="C:GARP complex"/>
    <property type="evidence" value="ECO:0007669"/>
    <property type="project" value="InterPro"/>
</dbReference>
<evidence type="ECO:0000259" key="8">
    <source>
        <dbReference type="Pfam" id="PF04100"/>
    </source>
</evidence>
<gene>
    <name evidence="10" type="ORF">PITG_18894</name>
</gene>
<dbReference type="InParanoid" id="D0NZP6"/>
<dbReference type="VEuPathDB" id="FungiDB:PITG_18894"/>
<dbReference type="AlphaFoldDB" id="D0NZP6"/>
<dbReference type="Gene3D" id="1.10.357.110">
    <property type="entry name" value="Vacuolar protein sorting-associated protein 53, C-terminus"/>
    <property type="match status" value="1"/>
</dbReference>
<evidence type="ECO:0000259" key="9">
    <source>
        <dbReference type="Pfam" id="PF16854"/>
    </source>
</evidence>
<feature type="domain" description="Vps53 C-terminal" evidence="9">
    <location>
        <begin position="662"/>
        <end position="751"/>
    </location>
</feature>
<evidence type="ECO:0000313" key="10">
    <source>
        <dbReference type="EMBL" id="EEY69611.1"/>
    </source>
</evidence>
<proteinExistence type="inferred from homology"/>
<dbReference type="Pfam" id="PF04100">
    <property type="entry name" value="Vps53_N"/>
    <property type="match status" value="3"/>
</dbReference>
<reference evidence="11" key="1">
    <citation type="journal article" date="2009" name="Nature">
        <title>Genome sequence and analysis of the Irish potato famine pathogen Phytophthora infestans.</title>
        <authorList>
            <consortium name="The Broad Institute Genome Sequencing Platform"/>
            <person name="Haas B.J."/>
            <person name="Kamoun S."/>
            <person name="Zody M.C."/>
            <person name="Jiang R.H."/>
            <person name="Handsaker R.E."/>
            <person name="Cano L.M."/>
            <person name="Grabherr M."/>
            <person name="Kodira C.D."/>
            <person name="Raffaele S."/>
            <person name="Torto-Alalibo T."/>
            <person name="Bozkurt T.O."/>
            <person name="Ah-Fong A.M."/>
            <person name="Alvarado L."/>
            <person name="Anderson V.L."/>
            <person name="Armstrong M.R."/>
            <person name="Avrova A."/>
            <person name="Baxter L."/>
            <person name="Beynon J."/>
            <person name="Boevink P.C."/>
            <person name="Bollmann S.R."/>
            <person name="Bos J.I."/>
            <person name="Bulone V."/>
            <person name="Cai G."/>
            <person name="Cakir C."/>
            <person name="Carrington J.C."/>
            <person name="Chawner M."/>
            <person name="Conti L."/>
            <person name="Costanzo S."/>
            <person name="Ewan R."/>
            <person name="Fahlgren N."/>
            <person name="Fischbach M.A."/>
            <person name="Fugelstad J."/>
            <person name="Gilroy E.M."/>
            <person name="Gnerre S."/>
            <person name="Green P.J."/>
            <person name="Grenville-Briggs L.J."/>
            <person name="Griffith J."/>
            <person name="Grunwald N.J."/>
            <person name="Horn K."/>
            <person name="Horner N.R."/>
            <person name="Hu C.H."/>
            <person name="Huitema E."/>
            <person name="Jeong D.H."/>
            <person name="Jones A.M."/>
            <person name="Jones J.D."/>
            <person name="Jones R.W."/>
            <person name="Karlsson E.K."/>
            <person name="Kunjeti S.G."/>
            <person name="Lamour K."/>
            <person name="Liu Z."/>
            <person name="Ma L."/>
            <person name="Maclean D."/>
            <person name="Chibucos M.C."/>
            <person name="McDonald H."/>
            <person name="McWalters J."/>
            <person name="Meijer H.J."/>
            <person name="Morgan W."/>
            <person name="Morris P.F."/>
            <person name="Munro C.A."/>
            <person name="O'Neill K."/>
            <person name="Ospina-Giraldo M."/>
            <person name="Pinzon A."/>
            <person name="Pritchard L."/>
            <person name="Ramsahoye B."/>
            <person name="Ren Q."/>
            <person name="Restrepo S."/>
            <person name="Roy S."/>
            <person name="Sadanandom A."/>
            <person name="Savidor A."/>
            <person name="Schornack S."/>
            <person name="Schwartz D.C."/>
            <person name="Schumann U.D."/>
            <person name="Schwessinger B."/>
            <person name="Seyer L."/>
            <person name="Sharpe T."/>
            <person name="Silvar C."/>
            <person name="Song J."/>
            <person name="Studholme D.J."/>
            <person name="Sykes S."/>
            <person name="Thines M."/>
            <person name="van de Vondervoort P.J."/>
            <person name="Phuntumart V."/>
            <person name="Wawra S."/>
            <person name="Weide R."/>
            <person name="Win J."/>
            <person name="Young C."/>
            <person name="Zhou S."/>
            <person name="Fry W."/>
            <person name="Meyers B.C."/>
            <person name="van West P."/>
            <person name="Ristaino J."/>
            <person name="Govers F."/>
            <person name="Birch P.R."/>
            <person name="Whisson S.C."/>
            <person name="Judelson H.S."/>
            <person name="Nusbaum C."/>
        </authorList>
    </citation>
    <scope>NUCLEOTIDE SEQUENCE [LARGE SCALE GENOMIC DNA]</scope>
    <source>
        <strain evidence="11">T30-4</strain>
    </source>
</reference>
<dbReference type="EMBL" id="DS028203">
    <property type="protein sequence ID" value="EEY69611.1"/>
    <property type="molecule type" value="Genomic_DNA"/>
</dbReference>
<feature type="domain" description="Vps53 N-terminal" evidence="8">
    <location>
        <begin position="305"/>
        <end position="429"/>
    </location>
</feature>
<dbReference type="InterPro" id="IPR039766">
    <property type="entry name" value="Vps53"/>
</dbReference>
<feature type="domain" description="Vps53 N-terminal" evidence="8">
    <location>
        <begin position="221"/>
        <end position="288"/>
    </location>
</feature>
<comment type="subcellular location">
    <subcellularLocation>
        <location evidence="2">Endosome membrane</location>
        <topology evidence="2">Peripheral membrane protein</topology>
    </subcellularLocation>
    <subcellularLocation>
        <location evidence="1">Golgi apparatus</location>
        <location evidence="1">trans-Golgi network membrane</location>
        <topology evidence="1">Peripheral membrane protein</topology>
    </subcellularLocation>
</comment>
<evidence type="ECO:0000256" key="3">
    <source>
        <dbReference type="ARBA" id="ARBA00008628"/>
    </source>
</evidence>
<evidence type="ECO:0000256" key="7">
    <source>
        <dbReference type="SAM" id="MobiDB-lite"/>
    </source>
</evidence>